<reference evidence="2" key="1">
    <citation type="submission" date="2020-12" db="EMBL/GenBank/DDBJ databases">
        <title>Oil enriched cultivation method for isolating marine PHA-producing bacteria.</title>
        <authorList>
            <person name="Zheng W."/>
            <person name="Yu S."/>
            <person name="Huang Y."/>
        </authorList>
    </citation>
    <scope>NUCLEOTIDE SEQUENCE</scope>
    <source>
        <strain evidence="2">SY-2-12</strain>
    </source>
</reference>
<feature type="signal peptide" evidence="1">
    <location>
        <begin position="1"/>
        <end position="24"/>
    </location>
</feature>
<dbReference type="AlphaFoldDB" id="A0A939ED19"/>
<dbReference type="Proteomes" id="UP000664096">
    <property type="component" value="Unassembled WGS sequence"/>
</dbReference>
<evidence type="ECO:0000313" key="2">
    <source>
        <dbReference type="EMBL" id="MBN9670925.1"/>
    </source>
</evidence>
<sequence>MRIRHLATATLALAGVALTTAAEAARPDLRRMTCAQAQNLVRQHGALVFTTGQHTFSRFVSNLSYCDRGQSLFTQYGPTLDTPKCPVAFKCQERLFRHGIRRW</sequence>
<dbReference type="EMBL" id="JAEKJZ010000001">
    <property type="protein sequence ID" value="MBN9670925.1"/>
    <property type="molecule type" value="Genomic_DNA"/>
</dbReference>
<evidence type="ECO:0000256" key="1">
    <source>
        <dbReference type="SAM" id="SignalP"/>
    </source>
</evidence>
<evidence type="ECO:0000313" key="3">
    <source>
        <dbReference type="Proteomes" id="UP000664096"/>
    </source>
</evidence>
<organism evidence="2 3">
    <name type="scientific">Roseibium aggregatum</name>
    <dbReference type="NCBI Taxonomy" id="187304"/>
    <lineage>
        <taxon>Bacteria</taxon>
        <taxon>Pseudomonadati</taxon>
        <taxon>Pseudomonadota</taxon>
        <taxon>Alphaproteobacteria</taxon>
        <taxon>Hyphomicrobiales</taxon>
        <taxon>Stappiaceae</taxon>
        <taxon>Roseibium</taxon>
    </lineage>
</organism>
<name>A0A939ED19_9HYPH</name>
<dbReference type="RefSeq" id="WP_207140488.1">
    <property type="nucleotide sequence ID" value="NZ_JAEKJZ010000001.1"/>
</dbReference>
<gene>
    <name evidence="2" type="ORF">JF539_11315</name>
</gene>
<keyword evidence="1" id="KW-0732">Signal</keyword>
<accession>A0A939ED19</accession>
<proteinExistence type="predicted"/>
<comment type="caution">
    <text evidence="2">The sequence shown here is derived from an EMBL/GenBank/DDBJ whole genome shotgun (WGS) entry which is preliminary data.</text>
</comment>
<protein>
    <submittedName>
        <fullName evidence="2">Uncharacterized protein</fullName>
    </submittedName>
</protein>
<feature type="chain" id="PRO_5037644563" evidence="1">
    <location>
        <begin position="25"/>
        <end position="103"/>
    </location>
</feature>